<reference evidence="6 7" key="1">
    <citation type="journal article" date="2017" name="Int. J. Syst. Evol. Microbiol.">
        <title>Solibacillus kalamii sp. nov., isolated from a high-efficiency particulate arrestance filter system used in the International Space Station.</title>
        <authorList>
            <person name="Checinska Sielaff A."/>
            <person name="Kumar R.M."/>
            <person name="Pal D."/>
            <person name="Mayilraj S."/>
            <person name="Venkateswaran K."/>
        </authorList>
    </citation>
    <scope>NUCLEOTIDE SEQUENCE [LARGE SCALE GENOMIC DNA]</scope>
    <source>
        <strain evidence="6 7">ISSFR-015</strain>
    </source>
</reference>
<feature type="signal peptide" evidence="4">
    <location>
        <begin position="1"/>
        <end position="21"/>
    </location>
</feature>
<dbReference type="Gene3D" id="2.40.50.90">
    <property type="match status" value="1"/>
</dbReference>
<evidence type="ECO:0000313" key="7">
    <source>
        <dbReference type="Proteomes" id="UP000196594"/>
    </source>
</evidence>
<dbReference type="PANTHER" id="PTHR12302">
    <property type="entry name" value="EBNA2 BINDING PROTEIN P100"/>
    <property type="match status" value="1"/>
</dbReference>
<dbReference type="InterPro" id="IPR035437">
    <property type="entry name" value="SNase_OB-fold_sf"/>
</dbReference>
<protein>
    <submittedName>
        <fullName evidence="6">Thermonuclease</fullName>
    </submittedName>
</protein>
<evidence type="ECO:0000256" key="1">
    <source>
        <dbReference type="ARBA" id="ARBA00022722"/>
    </source>
</evidence>
<feature type="domain" description="TNase-like" evidence="5">
    <location>
        <begin position="51"/>
        <end position="185"/>
    </location>
</feature>
<dbReference type="PROSITE" id="PS50830">
    <property type="entry name" value="TNASE_3"/>
    <property type="match status" value="1"/>
</dbReference>
<evidence type="ECO:0000259" key="5">
    <source>
        <dbReference type="PROSITE" id="PS50830"/>
    </source>
</evidence>
<keyword evidence="4" id="KW-0732">Signal</keyword>
<dbReference type="InterPro" id="IPR002071">
    <property type="entry name" value="Thermonucl_AS"/>
</dbReference>
<accession>A0ABX3ZLT2</accession>
<sequence>MKKIIMALFFSALLISGCTEETNTATTSETNTIQGIAASSKETATKYDISDFEEYELQDIIDGDTIRIKYNGSSEKVRLLLIDAPETNHETLGEQPFGPEAKEFLKQLLAGQDSVYVEFDVTYRDKYKRLLAYIYTKEGISVQEQLLKSGLVRVAYIYDPNTKHVDWFKSIQKTAQHNAIGIWSVEDYVTNRGYDKEVYYAAVNDENKSTVEEDKLNMSENEASCKIKGNINSKGNKIYHMPGQRDFENTVAEEMFCTEEDAKDAGFVPAKQ</sequence>
<keyword evidence="3" id="KW-0378">Hydrolase</keyword>
<dbReference type="RefSeq" id="WP_087615560.1">
    <property type="nucleotide sequence ID" value="NZ_JAFBEY010000002.1"/>
</dbReference>
<dbReference type="SUPFAM" id="SSF50199">
    <property type="entry name" value="Staphylococcal nuclease"/>
    <property type="match status" value="1"/>
</dbReference>
<dbReference type="InterPro" id="IPR016071">
    <property type="entry name" value="Staphylococal_nuclease_OB-fold"/>
</dbReference>
<dbReference type="PROSITE" id="PS01123">
    <property type="entry name" value="TNASE_1"/>
    <property type="match status" value="1"/>
</dbReference>
<proteinExistence type="predicted"/>
<gene>
    <name evidence="6" type="ORF">CBM15_02180</name>
</gene>
<organism evidence="6 7">
    <name type="scientific">Solibacillus kalamii</name>
    <dbReference type="NCBI Taxonomy" id="1748298"/>
    <lineage>
        <taxon>Bacteria</taxon>
        <taxon>Bacillati</taxon>
        <taxon>Bacillota</taxon>
        <taxon>Bacilli</taxon>
        <taxon>Bacillales</taxon>
        <taxon>Caryophanaceae</taxon>
        <taxon>Solibacillus</taxon>
    </lineage>
</organism>
<dbReference type="PANTHER" id="PTHR12302:SF3">
    <property type="entry name" value="SERINE_THREONINE-PROTEIN KINASE 31"/>
    <property type="match status" value="1"/>
</dbReference>
<keyword evidence="2" id="KW-0255">Endonuclease</keyword>
<evidence type="ECO:0000256" key="4">
    <source>
        <dbReference type="SAM" id="SignalP"/>
    </source>
</evidence>
<keyword evidence="7" id="KW-1185">Reference proteome</keyword>
<dbReference type="Pfam" id="PF00565">
    <property type="entry name" value="SNase"/>
    <property type="match status" value="1"/>
</dbReference>
<evidence type="ECO:0000313" key="6">
    <source>
        <dbReference type="EMBL" id="OUZ40698.1"/>
    </source>
</evidence>
<name>A0ABX3ZLT2_9BACL</name>
<dbReference type="PROSITE" id="PS51257">
    <property type="entry name" value="PROKAR_LIPOPROTEIN"/>
    <property type="match status" value="1"/>
</dbReference>
<dbReference type="EMBL" id="NHNT01000001">
    <property type="protein sequence ID" value="OUZ40698.1"/>
    <property type="molecule type" value="Genomic_DNA"/>
</dbReference>
<dbReference type="CDD" id="cd00175">
    <property type="entry name" value="SNc"/>
    <property type="match status" value="1"/>
</dbReference>
<feature type="chain" id="PRO_5045658226" evidence="4">
    <location>
        <begin position="22"/>
        <end position="272"/>
    </location>
</feature>
<evidence type="ECO:0000256" key="2">
    <source>
        <dbReference type="ARBA" id="ARBA00022759"/>
    </source>
</evidence>
<dbReference type="Proteomes" id="UP000196594">
    <property type="component" value="Unassembled WGS sequence"/>
</dbReference>
<dbReference type="SMART" id="SM00318">
    <property type="entry name" value="SNc"/>
    <property type="match status" value="1"/>
</dbReference>
<keyword evidence="1" id="KW-0540">Nuclease</keyword>
<evidence type="ECO:0000256" key="3">
    <source>
        <dbReference type="ARBA" id="ARBA00022801"/>
    </source>
</evidence>
<comment type="caution">
    <text evidence="6">The sequence shown here is derived from an EMBL/GenBank/DDBJ whole genome shotgun (WGS) entry which is preliminary data.</text>
</comment>